<dbReference type="PANTHER" id="PTHR35811">
    <property type="entry name" value="SLR1870 PROTEIN"/>
    <property type="match status" value="1"/>
</dbReference>
<dbReference type="Pfam" id="PF12872">
    <property type="entry name" value="OST-HTH"/>
    <property type="match status" value="1"/>
</dbReference>
<dbReference type="KEGG" id="mdb:OVN18_09250"/>
<organism evidence="3 4">
    <name type="scientific">Microcella daejeonensis</name>
    <dbReference type="NCBI Taxonomy" id="2994971"/>
    <lineage>
        <taxon>Bacteria</taxon>
        <taxon>Bacillati</taxon>
        <taxon>Actinomycetota</taxon>
        <taxon>Actinomycetes</taxon>
        <taxon>Micrococcales</taxon>
        <taxon>Microbacteriaceae</taxon>
        <taxon>Microcella</taxon>
    </lineage>
</organism>
<name>A0A9E8S8S8_9MICO</name>
<dbReference type="RefSeq" id="WP_267780446.1">
    <property type="nucleotide sequence ID" value="NZ_CP113089.1"/>
</dbReference>
<proteinExistence type="predicted"/>
<dbReference type="CDD" id="cd11297">
    <property type="entry name" value="PIN_LabA-like_N_1"/>
    <property type="match status" value="1"/>
</dbReference>
<dbReference type="Proteomes" id="UP001164706">
    <property type="component" value="Chromosome"/>
</dbReference>
<dbReference type="InterPro" id="IPR025605">
    <property type="entry name" value="OST-HTH/LOTUS_dom"/>
</dbReference>
<feature type="region of interest" description="Disordered" evidence="1">
    <location>
        <begin position="198"/>
        <end position="231"/>
    </location>
</feature>
<evidence type="ECO:0000259" key="2">
    <source>
        <dbReference type="PROSITE" id="PS51644"/>
    </source>
</evidence>
<dbReference type="Gene3D" id="3.30.420.610">
    <property type="entry name" value="LOTUS domain-like"/>
    <property type="match status" value="1"/>
</dbReference>
<dbReference type="AlphaFoldDB" id="A0A9E8S8S8"/>
<feature type="domain" description="HTH OST-type" evidence="2">
    <location>
        <begin position="265"/>
        <end position="342"/>
    </location>
</feature>
<accession>A0A9E8S8S8</accession>
<dbReference type="PANTHER" id="PTHR35811:SF1">
    <property type="entry name" value="HTH OST-TYPE DOMAIN-CONTAINING PROTEIN"/>
    <property type="match status" value="1"/>
</dbReference>
<dbReference type="Pfam" id="PF01936">
    <property type="entry name" value="NYN"/>
    <property type="match status" value="1"/>
</dbReference>
<keyword evidence="4" id="KW-1185">Reference proteome</keyword>
<dbReference type="InterPro" id="IPR021139">
    <property type="entry name" value="NYN"/>
</dbReference>
<evidence type="ECO:0000256" key="1">
    <source>
        <dbReference type="SAM" id="MobiDB-lite"/>
    </source>
</evidence>
<evidence type="ECO:0000313" key="3">
    <source>
        <dbReference type="EMBL" id="WAB80751.1"/>
    </source>
</evidence>
<sequence>MADSSESRSYENRVAVYIDFDNIVISRYDQVHGRGAWRRDNVYRLGPGLTGATDEQREKIRAATVDISAILDYASSFGTIVVSRAYADWSVGVNASYQGQLTERAVDLTQLFPSTKQMKNGADIRLAVDVMEDLFRLTDLTHVLIAAGDSDYIPLAQRSKRLGRYVVGVGVAGGTSKSLAAACNEFADYDSMPGIRPASAISPKRDAPAAAARTTAEPDAPADDAPETAPASRSIEVAFVAPPTVKRRASSKGGPAIPGAIGDPVQDAATALLLRALRLSHEKDDDADWLHNSEVKKQMVRLDPAFNEKVLGFRSFSDFVKSRGAIAELDEDSQSRRMRLAI</sequence>
<dbReference type="CDD" id="cd10146">
    <property type="entry name" value="LabA_like_C"/>
    <property type="match status" value="1"/>
</dbReference>
<dbReference type="PROSITE" id="PS51644">
    <property type="entry name" value="HTH_OST"/>
    <property type="match status" value="1"/>
</dbReference>
<protein>
    <submittedName>
        <fullName evidence="3">NYN domain-containing protein</fullName>
    </submittedName>
</protein>
<gene>
    <name evidence="3" type="ORF">OVN18_09250</name>
</gene>
<dbReference type="EMBL" id="CP113089">
    <property type="protein sequence ID" value="WAB80751.1"/>
    <property type="molecule type" value="Genomic_DNA"/>
</dbReference>
<feature type="compositionally biased region" description="Low complexity" evidence="1">
    <location>
        <begin position="208"/>
        <end position="219"/>
    </location>
</feature>
<dbReference type="InterPro" id="IPR041966">
    <property type="entry name" value="LOTUS-like"/>
</dbReference>
<dbReference type="Gene3D" id="3.40.50.1010">
    <property type="entry name" value="5'-nuclease"/>
    <property type="match status" value="1"/>
</dbReference>
<reference evidence="3" key="1">
    <citation type="submission" date="2022-11" db="EMBL/GenBank/DDBJ databases">
        <title>Description of Microcella daejonensis nov. sp, isolated from riverside soil.</title>
        <authorList>
            <person name="Molina K.M."/>
            <person name="Kim S.B."/>
        </authorList>
    </citation>
    <scope>NUCLEOTIDE SEQUENCE</scope>
    <source>
        <strain evidence="3">MMS21-STM12</strain>
    </source>
</reference>
<evidence type="ECO:0000313" key="4">
    <source>
        <dbReference type="Proteomes" id="UP001164706"/>
    </source>
</evidence>
<dbReference type="GO" id="GO:0004540">
    <property type="term" value="F:RNA nuclease activity"/>
    <property type="evidence" value="ECO:0007669"/>
    <property type="project" value="InterPro"/>
</dbReference>